<name>A0A2G5D6U3_AQUCA</name>
<gene>
    <name evidence="1" type="ORF">AQUCO_02700423v1</name>
</gene>
<sequence length="87" mass="9650">MKQGRLNGGEKQLYNFDASSMERKKVSMKRVQEAQSKAQESLASAVFKRKKAQKLMDNADLAIYLAAMAVKIAEKIQIYESSSGSCS</sequence>
<dbReference type="AlphaFoldDB" id="A0A2G5D6U3"/>
<dbReference type="Proteomes" id="UP000230069">
    <property type="component" value="Unassembled WGS sequence"/>
</dbReference>
<evidence type="ECO:0000313" key="2">
    <source>
        <dbReference type="Proteomes" id="UP000230069"/>
    </source>
</evidence>
<organism evidence="1 2">
    <name type="scientific">Aquilegia coerulea</name>
    <name type="common">Rocky mountain columbine</name>
    <dbReference type="NCBI Taxonomy" id="218851"/>
    <lineage>
        <taxon>Eukaryota</taxon>
        <taxon>Viridiplantae</taxon>
        <taxon>Streptophyta</taxon>
        <taxon>Embryophyta</taxon>
        <taxon>Tracheophyta</taxon>
        <taxon>Spermatophyta</taxon>
        <taxon>Magnoliopsida</taxon>
        <taxon>Ranunculales</taxon>
        <taxon>Ranunculaceae</taxon>
        <taxon>Thalictroideae</taxon>
        <taxon>Aquilegia</taxon>
    </lineage>
</organism>
<dbReference type="OrthoDB" id="435275at2759"/>
<keyword evidence="2" id="KW-1185">Reference proteome</keyword>
<accession>A0A2G5D6U3</accession>
<evidence type="ECO:0000313" key="1">
    <source>
        <dbReference type="EMBL" id="PIA39228.1"/>
    </source>
</evidence>
<proteinExistence type="predicted"/>
<protein>
    <submittedName>
        <fullName evidence="1">Uncharacterized protein</fullName>
    </submittedName>
</protein>
<dbReference type="EMBL" id="KZ305044">
    <property type="protein sequence ID" value="PIA39228.1"/>
    <property type="molecule type" value="Genomic_DNA"/>
</dbReference>
<reference evidence="1 2" key="1">
    <citation type="submission" date="2017-09" db="EMBL/GenBank/DDBJ databases">
        <title>WGS assembly of Aquilegia coerulea Goldsmith.</title>
        <authorList>
            <person name="Hodges S."/>
            <person name="Kramer E."/>
            <person name="Nordborg M."/>
            <person name="Tomkins J."/>
            <person name="Borevitz J."/>
            <person name="Derieg N."/>
            <person name="Yan J."/>
            <person name="Mihaltcheva S."/>
            <person name="Hayes R.D."/>
            <person name="Rokhsar D."/>
        </authorList>
    </citation>
    <scope>NUCLEOTIDE SEQUENCE [LARGE SCALE GENOMIC DNA]</scope>
    <source>
        <strain evidence="2">cv. Goldsmith</strain>
    </source>
</reference>
<dbReference type="InParanoid" id="A0A2G5D6U3"/>